<dbReference type="AlphaFoldDB" id="A0A2K3V1T1"/>
<organism evidence="3 4">
    <name type="scientific">Deinococcus koreensis</name>
    <dbReference type="NCBI Taxonomy" id="2054903"/>
    <lineage>
        <taxon>Bacteria</taxon>
        <taxon>Thermotogati</taxon>
        <taxon>Deinococcota</taxon>
        <taxon>Deinococci</taxon>
        <taxon>Deinococcales</taxon>
        <taxon>Deinococcaceae</taxon>
        <taxon>Deinococcus</taxon>
    </lineage>
</organism>
<name>A0A2K3V1T1_9DEIO</name>
<comment type="caution">
    <text evidence="3">The sequence shown here is derived from an EMBL/GenBank/DDBJ whole genome shotgun (WGS) entry which is preliminary data.</text>
</comment>
<dbReference type="RefSeq" id="WP_103313176.1">
    <property type="nucleotide sequence ID" value="NZ_PPPD01000001.1"/>
</dbReference>
<dbReference type="Pfam" id="PF12728">
    <property type="entry name" value="HTH_17"/>
    <property type="match status" value="1"/>
</dbReference>
<protein>
    <recommendedName>
        <fullName evidence="2">Helix-turn-helix domain-containing protein</fullName>
    </recommendedName>
</protein>
<proteinExistence type="predicted"/>
<dbReference type="InterPro" id="IPR041657">
    <property type="entry name" value="HTH_17"/>
</dbReference>
<feature type="domain" description="Helix-turn-helix" evidence="2">
    <location>
        <begin position="32"/>
        <end position="80"/>
    </location>
</feature>
<keyword evidence="4" id="KW-1185">Reference proteome</keyword>
<accession>A0A2K3V1T1</accession>
<gene>
    <name evidence="3" type="ORF">CVO96_16525</name>
</gene>
<dbReference type="EMBL" id="PPPD01000001">
    <property type="protein sequence ID" value="PNY82743.1"/>
    <property type="molecule type" value="Genomic_DNA"/>
</dbReference>
<evidence type="ECO:0000259" key="2">
    <source>
        <dbReference type="Pfam" id="PF12728"/>
    </source>
</evidence>
<evidence type="ECO:0000313" key="3">
    <source>
        <dbReference type="EMBL" id="PNY82743.1"/>
    </source>
</evidence>
<evidence type="ECO:0000256" key="1">
    <source>
        <dbReference type="SAM" id="MobiDB-lite"/>
    </source>
</evidence>
<feature type="region of interest" description="Disordered" evidence="1">
    <location>
        <begin position="82"/>
        <end position="137"/>
    </location>
</feature>
<feature type="compositionally biased region" description="Polar residues" evidence="1">
    <location>
        <begin position="116"/>
        <end position="130"/>
    </location>
</feature>
<dbReference type="Proteomes" id="UP000236379">
    <property type="component" value="Unassembled WGS sequence"/>
</dbReference>
<evidence type="ECO:0000313" key="4">
    <source>
        <dbReference type="Proteomes" id="UP000236379"/>
    </source>
</evidence>
<reference evidence="3 4" key="1">
    <citation type="submission" date="2018-01" db="EMBL/GenBank/DDBJ databases">
        <title>Deinococcus koreensis sp. nov., a radiation-resistant bacterium isolated from river water.</title>
        <authorList>
            <person name="Choi A."/>
        </authorList>
    </citation>
    <scope>NUCLEOTIDE SEQUENCE [LARGE SCALE GENOMIC DNA]</scope>
    <source>
        <strain evidence="3 4">SJW1-2</strain>
    </source>
</reference>
<sequence>MSELKTLLELPALIAELTAQLARVTVLSHDDVLTNREAAALLRIGENQLRALAKAGRIPVDPSSNGYRYSRQQLMEWFRNGAARATSDIQPQGDFPRQERRHTAASQRPIRPTRGPAQTTAVTAGFTSAVTPDDPES</sequence>